<dbReference type="Proteomes" id="UP000824136">
    <property type="component" value="Unassembled WGS sequence"/>
</dbReference>
<dbReference type="InterPro" id="IPR040758">
    <property type="entry name" value="PrmC_N"/>
</dbReference>
<feature type="domain" description="Methyltransferase small" evidence="6">
    <location>
        <begin position="114"/>
        <end position="197"/>
    </location>
</feature>
<evidence type="ECO:0000259" key="7">
    <source>
        <dbReference type="Pfam" id="PF17827"/>
    </source>
</evidence>
<reference evidence="8" key="2">
    <citation type="journal article" date="2021" name="PeerJ">
        <title>Extensive microbial diversity within the chicken gut microbiome revealed by metagenomics and culture.</title>
        <authorList>
            <person name="Gilroy R."/>
            <person name="Ravi A."/>
            <person name="Getino M."/>
            <person name="Pursley I."/>
            <person name="Horton D.L."/>
            <person name="Alikhan N.F."/>
            <person name="Baker D."/>
            <person name="Gharbi K."/>
            <person name="Hall N."/>
            <person name="Watson M."/>
            <person name="Adriaenssens E.M."/>
            <person name="Foster-Nyarko E."/>
            <person name="Jarju S."/>
            <person name="Secka A."/>
            <person name="Antonio M."/>
            <person name="Oren A."/>
            <person name="Chaudhuri R.R."/>
            <person name="La Ragione R."/>
            <person name="Hildebrand F."/>
            <person name="Pallen M.J."/>
        </authorList>
    </citation>
    <scope>NUCLEOTIDE SEQUENCE</scope>
    <source>
        <strain evidence="8">CHK33-4379</strain>
    </source>
</reference>
<keyword evidence="2 8" id="KW-0489">Methyltransferase</keyword>
<dbReference type="Gene3D" id="1.10.8.10">
    <property type="entry name" value="DNA helicase RuvA subunit, C-terminal domain"/>
    <property type="match status" value="1"/>
</dbReference>
<dbReference type="NCBIfam" id="TIGR00536">
    <property type="entry name" value="hemK_fam"/>
    <property type="match status" value="1"/>
</dbReference>
<evidence type="ECO:0000256" key="4">
    <source>
        <dbReference type="ARBA" id="ARBA00022691"/>
    </source>
</evidence>
<comment type="caution">
    <text evidence="8">The sequence shown here is derived from an EMBL/GenBank/DDBJ whole genome shotgun (WGS) entry which is preliminary data.</text>
</comment>
<dbReference type="PANTHER" id="PTHR18895">
    <property type="entry name" value="HEMK METHYLTRANSFERASE"/>
    <property type="match status" value="1"/>
</dbReference>
<protein>
    <recommendedName>
        <fullName evidence="1">peptide chain release factor N(5)-glutamine methyltransferase</fullName>
        <ecNumber evidence="1">2.1.1.297</ecNumber>
    </recommendedName>
</protein>
<keyword evidence="3 8" id="KW-0808">Transferase</keyword>
<dbReference type="Pfam" id="PF17827">
    <property type="entry name" value="PrmC_N"/>
    <property type="match status" value="1"/>
</dbReference>
<dbReference type="InterPro" id="IPR004556">
    <property type="entry name" value="HemK-like"/>
</dbReference>
<proteinExistence type="predicted"/>
<organism evidence="8 9">
    <name type="scientific">Candidatus Faeciplasma pullistercoris</name>
    <dbReference type="NCBI Taxonomy" id="2840800"/>
    <lineage>
        <taxon>Bacteria</taxon>
        <taxon>Bacillati</taxon>
        <taxon>Bacillota</taxon>
        <taxon>Clostridia</taxon>
        <taxon>Eubacteriales</taxon>
        <taxon>Oscillospiraceae</taxon>
        <taxon>Oscillospiraceae incertae sedis</taxon>
        <taxon>Candidatus Faeciplasma</taxon>
    </lineage>
</organism>
<dbReference type="InterPro" id="IPR050320">
    <property type="entry name" value="N5-glutamine_MTase"/>
</dbReference>
<dbReference type="SUPFAM" id="SSF53335">
    <property type="entry name" value="S-adenosyl-L-methionine-dependent methyltransferases"/>
    <property type="match status" value="1"/>
</dbReference>
<dbReference type="Gene3D" id="3.40.50.150">
    <property type="entry name" value="Vaccinia Virus protein VP39"/>
    <property type="match status" value="1"/>
</dbReference>
<dbReference type="PANTHER" id="PTHR18895:SF74">
    <property type="entry name" value="MTRF1L RELEASE FACTOR GLUTAMINE METHYLTRANSFERASE"/>
    <property type="match status" value="1"/>
</dbReference>
<dbReference type="Pfam" id="PF05175">
    <property type="entry name" value="MTS"/>
    <property type="match status" value="1"/>
</dbReference>
<comment type="catalytic activity">
    <reaction evidence="5">
        <text>L-glutaminyl-[peptide chain release factor] + S-adenosyl-L-methionine = N(5)-methyl-L-glutaminyl-[peptide chain release factor] + S-adenosyl-L-homocysteine + H(+)</text>
        <dbReference type="Rhea" id="RHEA:42896"/>
        <dbReference type="Rhea" id="RHEA-COMP:10271"/>
        <dbReference type="Rhea" id="RHEA-COMP:10272"/>
        <dbReference type="ChEBI" id="CHEBI:15378"/>
        <dbReference type="ChEBI" id="CHEBI:30011"/>
        <dbReference type="ChEBI" id="CHEBI:57856"/>
        <dbReference type="ChEBI" id="CHEBI:59789"/>
        <dbReference type="ChEBI" id="CHEBI:61891"/>
        <dbReference type="EC" id="2.1.1.297"/>
    </reaction>
</comment>
<dbReference type="CDD" id="cd02440">
    <property type="entry name" value="AdoMet_MTases"/>
    <property type="match status" value="1"/>
</dbReference>
<gene>
    <name evidence="8" type="primary">prmC</name>
    <name evidence="8" type="ORF">IAC39_00120</name>
</gene>
<dbReference type="InterPro" id="IPR019874">
    <property type="entry name" value="RF_methyltr_PrmC"/>
</dbReference>
<reference evidence="8" key="1">
    <citation type="submission" date="2020-10" db="EMBL/GenBank/DDBJ databases">
        <authorList>
            <person name="Gilroy R."/>
        </authorList>
    </citation>
    <scope>NUCLEOTIDE SEQUENCE</scope>
    <source>
        <strain evidence="8">CHK33-4379</strain>
    </source>
</reference>
<dbReference type="NCBIfam" id="TIGR03534">
    <property type="entry name" value="RF_mod_PrmC"/>
    <property type="match status" value="1"/>
</dbReference>
<evidence type="ECO:0000256" key="1">
    <source>
        <dbReference type="ARBA" id="ARBA00012771"/>
    </source>
</evidence>
<keyword evidence="4" id="KW-0949">S-adenosyl-L-methionine</keyword>
<dbReference type="EC" id="2.1.1.297" evidence="1"/>
<name>A0A9D1GRZ4_9FIRM</name>
<accession>A0A9D1GRZ4</accession>
<evidence type="ECO:0000259" key="6">
    <source>
        <dbReference type="Pfam" id="PF05175"/>
    </source>
</evidence>
<evidence type="ECO:0000256" key="5">
    <source>
        <dbReference type="ARBA" id="ARBA00048391"/>
    </source>
</evidence>
<evidence type="ECO:0000313" key="9">
    <source>
        <dbReference type="Proteomes" id="UP000824136"/>
    </source>
</evidence>
<dbReference type="GO" id="GO:0102559">
    <property type="term" value="F:peptide chain release factor N(5)-glutamine methyltransferase activity"/>
    <property type="evidence" value="ECO:0007669"/>
    <property type="project" value="UniProtKB-EC"/>
</dbReference>
<feature type="domain" description="Release factor glutamine methyltransferase N-terminal" evidence="7">
    <location>
        <begin position="6"/>
        <end position="76"/>
    </location>
</feature>
<evidence type="ECO:0000256" key="2">
    <source>
        <dbReference type="ARBA" id="ARBA00022603"/>
    </source>
</evidence>
<dbReference type="InterPro" id="IPR007848">
    <property type="entry name" value="Small_mtfrase_dom"/>
</dbReference>
<dbReference type="EMBL" id="DVLL01000001">
    <property type="protein sequence ID" value="HIT58121.1"/>
    <property type="molecule type" value="Genomic_DNA"/>
</dbReference>
<evidence type="ECO:0000256" key="3">
    <source>
        <dbReference type="ARBA" id="ARBA00022679"/>
    </source>
</evidence>
<sequence length="286" mass="31541">MVKSELDAAAATLKSAGVEDYLFEARVIFETVFSRSFYLDLLAGRLDRDLSDEEKAKLSQMLSRRLGGEPLQYIIGEWEFYGEDFLVGKGVLIPRQDTETLIDEAVRLCSGLDSPKILDLCSGTGCIPITLSRLIPFAEVHAAELYPEAYSYLEKNILKHRSRVIPHMIDALAESSAAEFRGLDIITCNPPYLSGDDMACMQREVSFEPRSALYGGQDGLDYYRAISVLWHDSLKPGGYIIYEIGASQADDLKKILAGAGFDEIKVLKDAAGKDRVAVGRAKIAGK</sequence>
<evidence type="ECO:0000313" key="8">
    <source>
        <dbReference type="EMBL" id="HIT58121.1"/>
    </source>
</evidence>
<dbReference type="AlphaFoldDB" id="A0A9D1GRZ4"/>
<dbReference type="GO" id="GO:0032259">
    <property type="term" value="P:methylation"/>
    <property type="evidence" value="ECO:0007669"/>
    <property type="project" value="UniProtKB-KW"/>
</dbReference>
<dbReference type="InterPro" id="IPR029063">
    <property type="entry name" value="SAM-dependent_MTases_sf"/>
</dbReference>